<accession>A0A8J1TCP3</accession>
<protein>
    <submittedName>
        <fullName evidence="1">Uncharacterized protein</fullName>
    </submittedName>
</protein>
<sequence length="149" mass="17137">MGHFVLTIYILSAIIMTCMGYPISNWYKILGVNGVDDDAAEAYALFDIDPKGPVPIGDDDMTFDSEPTEDSIYNEIVKQNKLLYKIKNMLNIYRDVHQRNTNAMKEDVNAIGKRYDMMMNKDLRGYEFGRCHHSCSEARDPFLCMSNCR</sequence>
<reference evidence="1" key="1">
    <citation type="submission" date="2022-03" db="EMBL/GenBank/DDBJ databases">
        <authorList>
            <person name="Martin C."/>
        </authorList>
    </citation>
    <scope>NUCLEOTIDE SEQUENCE</scope>
</reference>
<comment type="caution">
    <text evidence="1">The sequence shown here is derived from an EMBL/GenBank/DDBJ whole genome shotgun (WGS) entry which is preliminary data.</text>
</comment>
<keyword evidence="2" id="KW-1185">Reference proteome</keyword>
<gene>
    <name evidence="1" type="ORF">OFUS_LOCUS23391</name>
</gene>
<evidence type="ECO:0000313" key="1">
    <source>
        <dbReference type="EMBL" id="CAH1799376.1"/>
    </source>
</evidence>
<dbReference type="EMBL" id="CAIIXF020000011">
    <property type="protein sequence ID" value="CAH1799376.1"/>
    <property type="molecule type" value="Genomic_DNA"/>
</dbReference>
<organism evidence="1 2">
    <name type="scientific">Owenia fusiformis</name>
    <name type="common">Polychaete worm</name>
    <dbReference type="NCBI Taxonomy" id="6347"/>
    <lineage>
        <taxon>Eukaryota</taxon>
        <taxon>Metazoa</taxon>
        <taxon>Spiralia</taxon>
        <taxon>Lophotrochozoa</taxon>
        <taxon>Annelida</taxon>
        <taxon>Polychaeta</taxon>
        <taxon>Sedentaria</taxon>
        <taxon>Canalipalpata</taxon>
        <taxon>Sabellida</taxon>
        <taxon>Oweniida</taxon>
        <taxon>Oweniidae</taxon>
        <taxon>Owenia</taxon>
    </lineage>
</organism>
<dbReference type="Proteomes" id="UP000749559">
    <property type="component" value="Unassembled WGS sequence"/>
</dbReference>
<dbReference type="AlphaFoldDB" id="A0A8J1TCP3"/>
<name>A0A8J1TCP3_OWEFU</name>
<proteinExistence type="predicted"/>
<evidence type="ECO:0000313" key="2">
    <source>
        <dbReference type="Proteomes" id="UP000749559"/>
    </source>
</evidence>